<organism evidence="2 3">
    <name type="scientific">Asanoa iriomotensis</name>
    <dbReference type="NCBI Taxonomy" id="234613"/>
    <lineage>
        <taxon>Bacteria</taxon>
        <taxon>Bacillati</taxon>
        <taxon>Actinomycetota</taxon>
        <taxon>Actinomycetes</taxon>
        <taxon>Micromonosporales</taxon>
        <taxon>Micromonosporaceae</taxon>
        <taxon>Asanoa</taxon>
    </lineage>
</organism>
<evidence type="ECO:0000256" key="1">
    <source>
        <dbReference type="SAM" id="MobiDB-lite"/>
    </source>
</evidence>
<sequence length="130" mass="13681">MILCGWSGRLDARGVILCGWLGRLDARGVIMCGWSCDRTVCRPDLVHTIIGATLDLLDGPHMIMVQDRGPATVAHRRGPRPTGVGLYSSGPRTDSVDLDDPPAANNGEAPFPIRGGGAGGSRIEIPDPPS</sequence>
<keyword evidence="3" id="KW-1185">Reference proteome</keyword>
<dbReference type="EMBL" id="BONC01000058">
    <property type="protein sequence ID" value="GIF60041.1"/>
    <property type="molecule type" value="Genomic_DNA"/>
</dbReference>
<accession>A0ABQ4CC54</accession>
<proteinExistence type="predicted"/>
<comment type="caution">
    <text evidence="2">The sequence shown here is derived from an EMBL/GenBank/DDBJ whole genome shotgun (WGS) entry which is preliminary data.</text>
</comment>
<reference evidence="2 3" key="1">
    <citation type="submission" date="2021-01" db="EMBL/GenBank/DDBJ databases">
        <title>Whole genome shotgun sequence of Asanoa iriomotensis NBRC 100142.</title>
        <authorList>
            <person name="Komaki H."/>
            <person name="Tamura T."/>
        </authorList>
    </citation>
    <scope>NUCLEOTIDE SEQUENCE [LARGE SCALE GENOMIC DNA]</scope>
    <source>
        <strain evidence="2 3">NBRC 100142</strain>
    </source>
</reference>
<evidence type="ECO:0000313" key="3">
    <source>
        <dbReference type="Proteomes" id="UP000624325"/>
    </source>
</evidence>
<feature type="region of interest" description="Disordered" evidence="1">
    <location>
        <begin position="70"/>
        <end position="130"/>
    </location>
</feature>
<name>A0ABQ4CC54_9ACTN</name>
<protein>
    <submittedName>
        <fullName evidence="2">Uncharacterized protein</fullName>
    </submittedName>
</protein>
<gene>
    <name evidence="2" type="ORF">Air01nite_61360</name>
</gene>
<dbReference type="Proteomes" id="UP000624325">
    <property type="component" value="Unassembled WGS sequence"/>
</dbReference>
<evidence type="ECO:0000313" key="2">
    <source>
        <dbReference type="EMBL" id="GIF60041.1"/>
    </source>
</evidence>